<feature type="compositionally biased region" description="Polar residues" evidence="1">
    <location>
        <begin position="563"/>
        <end position="581"/>
    </location>
</feature>
<evidence type="ECO:0000313" key="3">
    <source>
        <dbReference type="RefSeq" id="XP_018124296.1"/>
    </source>
</evidence>
<dbReference type="Proteomes" id="UP000186698">
    <property type="component" value="Chromosome 1L"/>
</dbReference>
<proteinExistence type="predicted"/>
<reference evidence="3" key="1">
    <citation type="submission" date="2025-08" db="UniProtKB">
        <authorList>
            <consortium name="RefSeq"/>
        </authorList>
    </citation>
    <scope>IDENTIFICATION</scope>
    <source>
        <strain evidence="3">J_2021</strain>
        <tissue evidence="3">Erythrocytes</tissue>
    </source>
</reference>
<dbReference type="OrthoDB" id="9903658at2759"/>
<dbReference type="RefSeq" id="XP_018124296.1">
    <property type="nucleotide sequence ID" value="XM_018268807.2"/>
</dbReference>
<evidence type="ECO:0000256" key="1">
    <source>
        <dbReference type="SAM" id="MobiDB-lite"/>
    </source>
</evidence>
<dbReference type="InterPro" id="IPR015673">
    <property type="entry name" value="Enamelin"/>
</dbReference>
<feature type="compositionally biased region" description="Polar residues" evidence="1">
    <location>
        <begin position="219"/>
        <end position="264"/>
    </location>
</feature>
<dbReference type="PANTHER" id="PTHR16784">
    <property type="entry name" value="ENAMELIN"/>
    <property type="match status" value="1"/>
</dbReference>
<protein>
    <submittedName>
        <fullName evidence="3">Enamelin</fullName>
    </submittedName>
</protein>
<dbReference type="PANTHER" id="PTHR16784:SF2">
    <property type="entry name" value="ENAMELIN"/>
    <property type="match status" value="1"/>
</dbReference>
<keyword evidence="2" id="KW-1185">Reference proteome</keyword>
<evidence type="ECO:0000313" key="2">
    <source>
        <dbReference type="Proteomes" id="UP000186698"/>
    </source>
</evidence>
<dbReference type="CTD" id="108719629"/>
<dbReference type="GeneID" id="108719629"/>
<dbReference type="KEGG" id="xla:108719629"/>
<feature type="compositionally biased region" description="Polar residues" evidence="1">
    <location>
        <begin position="883"/>
        <end position="903"/>
    </location>
</feature>
<sequence>MYAGLGLWLYKEIPVSDGGKALPRQLMLPIILLLCFLISSNAFPMRFSHMSSNSEEGMPYGPYAYQNPQMPSVGSMFGFGHPHYLQMMQLQQALGRQPSPWLPQNTARTQQIHKEAIPPNLPRFHLQPVQSQLPQLQMPPVQQPQFNPPPSKSNYVTKQPQQPLQLPPSPDPQAQTPLGNYFGLFGMGGRAPYNSEEMNEDDEPAKPEKEPPKTESPVAETSNTTIVDNNSTTIPQSQGNTTTNNGSMAGDISQSPTIHLNGQNGHIEGPPVIALVHNKNTLHGASRQEHYLVRSPNPDTILSNHQLHQKYHIADKILVGRGGLPSQNAYYRQEQMTAKEPLTNIHNSEKASYIRYVPQTNSDKIPLRTVATKDADINSFVREARGMYHDPTVNTIGNEGIQQYYRNNVPDNTSPKGEENKHVEEYLSFLVNENKTPNQKIILVQNRGLDNFPGHIVKSVTENEYTPREIFSSNRNMPPNAEIKKEEQKISVPNNGDYTGNTNAPYIKSEDLFRGIEFLQHHEKPSFYQNEGRASDIGMAKPGQQPESIYLVKQVPADHIQVSADNSPKQNPSHLLSNTWQKKTDPLGSPRNYLLGQKENYLYSDTELYHRTNNELPSGIQHSENGIDFSNVQYENPGSPMYYLQGSQRKLSIASNNGEEFYIVKDRQPTDQLKYLLISKLDPSKNTGISTFTTNEPLNQNGYITNQEAHLQMQNKKSPFIINRSISSTDGNLYIAVDEPHASQNSPIHLKLSPHSKTHSGTNSPGAFYSLQTVNTNNGFHSSSLRGQSLNHRETGHFSCTIPETGVDPALELNNRLILFCCKLTDMEQSHPSANEDNIHHLQVVLNEYKESVPHQDQVHRQHTRDVIESPKLTIQNNVMITRNNSSNNHDNIQSSGGKTSDSVPYIAKRSYEQNSEYPYEGPNAFPKNPCPYRGDADSYLPPSQDESISLRKRFLASENGHMLATNVLEPESPHKNLGKEGKFKRGIGKLLEILTCPQDQERHKNEKAINIAKARPNSFSLNHNTFSADAAPVVDTKPSDAENPIDAKGTMPDCLILKK</sequence>
<feature type="region of interest" description="Disordered" evidence="1">
    <location>
        <begin position="139"/>
        <end position="266"/>
    </location>
</feature>
<dbReference type="AlphaFoldDB" id="A0A8J0VL74"/>
<name>A0A8J0VL74_XENLA</name>
<gene>
    <name evidence="3" type="primary">LOC108719629</name>
</gene>
<accession>A0A8J0VL74</accession>
<organism evidence="2 3">
    <name type="scientific">Xenopus laevis</name>
    <name type="common">African clawed frog</name>
    <dbReference type="NCBI Taxonomy" id="8355"/>
    <lineage>
        <taxon>Eukaryota</taxon>
        <taxon>Metazoa</taxon>
        <taxon>Chordata</taxon>
        <taxon>Craniata</taxon>
        <taxon>Vertebrata</taxon>
        <taxon>Euteleostomi</taxon>
        <taxon>Amphibia</taxon>
        <taxon>Batrachia</taxon>
        <taxon>Anura</taxon>
        <taxon>Pipoidea</taxon>
        <taxon>Pipidae</taxon>
        <taxon>Xenopodinae</taxon>
        <taxon>Xenopus</taxon>
        <taxon>Xenopus</taxon>
    </lineage>
</organism>
<dbReference type="Pfam" id="PF15362">
    <property type="entry name" value="Enamelin"/>
    <property type="match status" value="1"/>
</dbReference>
<feature type="compositionally biased region" description="Basic and acidic residues" evidence="1">
    <location>
        <begin position="204"/>
        <end position="213"/>
    </location>
</feature>
<feature type="region of interest" description="Disordered" evidence="1">
    <location>
        <begin position="563"/>
        <end position="583"/>
    </location>
</feature>
<feature type="region of interest" description="Disordered" evidence="1">
    <location>
        <begin position="883"/>
        <end position="904"/>
    </location>
</feature>